<dbReference type="Pfam" id="PF12802">
    <property type="entry name" value="MarR_2"/>
    <property type="match status" value="1"/>
</dbReference>
<dbReference type="PANTHER" id="PTHR33164:SF106">
    <property type="entry name" value="TRANSCRIPTIONAL REGULATORY PROTEIN"/>
    <property type="match status" value="1"/>
</dbReference>
<name>A0ABQ3VH63_9CHLR</name>
<organism evidence="2 3">
    <name type="scientific">Dictyobacter formicarum</name>
    <dbReference type="NCBI Taxonomy" id="2778368"/>
    <lineage>
        <taxon>Bacteria</taxon>
        <taxon>Bacillati</taxon>
        <taxon>Chloroflexota</taxon>
        <taxon>Ktedonobacteria</taxon>
        <taxon>Ktedonobacterales</taxon>
        <taxon>Dictyobacteraceae</taxon>
        <taxon>Dictyobacter</taxon>
    </lineage>
</organism>
<dbReference type="InterPro" id="IPR000835">
    <property type="entry name" value="HTH_MarR-typ"/>
</dbReference>
<dbReference type="InterPro" id="IPR036388">
    <property type="entry name" value="WH-like_DNA-bd_sf"/>
</dbReference>
<comment type="caution">
    <text evidence="2">The sequence shown here is derived from an EMBL/GenBank/DDBJ whole genome shotgun (WGS) entry which is preliminary data.</text>
</comment>
<evidence type="ECO:0000259" key="1">
    <source>
        <dbReference type="PROSITE" id="PS50995"/>
    </source>
</evidence>
<dbReference type="SMART" id="SM00347">
    <property type="entry name" value="HTH_MARR"/>
    <property type="match status" value="1"/>
</dbReference>
<dbReference type="PROSITE" id="PS50995">
    <property type="entry name" value="HTH_MARR_2"/>
    <property type="match status" value="1"/>
</dbReference>
<dbReference type="SUPFAM" id="SSF46785">
    <property type="entry name" value="Winged helix' DNA-binding domain"/>
    <property type="match status" value="1"/>
</dbReference>
<dbReference type="InterPro" id="IPR011991">
    <property type="entry name" value="ArsR-like_HTH"/>
</dbReference>
<dbReference type="InterPro" id="IPR039422">
    <property type="entry name" value="MarR/SlyA-like"/>
</dbReference>
<dbReference type="RefSeq" id="WP_201362342.1">
    <property type="nucleotide sequence ID" value="NZ_BNJJ01000007.1"/>
</dbReference>
<dbReference type="CDD" id="cd00090">
    <property type="entry name" value="HTH_ARSR"/>
    <property type="match status" value="1"/>
</dbReference>
<keyword evidence="3" id="KW-1185">Reference proteome</keyword>
<dbReference type="PANTHER" id="PTHR33164">
    <property type="entry name" value="TRANSCRIPTIONAL REGULATOR, MARR FAMILY"/>
    <property type="match status" value="1"/>
</dbReference>
<sequence length="159" mass="17698">MSSGSEERTALIESLSLAMRKVIVETVLLFDTLAERIGVNATDMQCLNILDYEGPVPAGRLAELTGLTTGAITAAIDRLERAGYVQRVRDPHDRRRVVIQPTPQEGQEVFGAIDQTWKDLCSRFSDQELTVILSFMNTLYQMNRGTVAHVRKDDARSST</sequence>
<evidence type="ECO:0000313" key="2">
    <source>
        <dbReference type="EMBL" id="GHO84708.1"/>
    </source>
</evidence>
<dbReference type="Gene3D" id="1.10.10.10">
    <property type="entry name" value="Winged helix-like DNA-binding domain superfamily/Winged helix DNA-binding domain"/>
    <property type="match status" value="1"/>
</dbReference>
<reference evidence="2 3" key="1">
    <citation type="journal article" date="2021" name="Int. J. Syst. Evol. Microbiol.">
        <title>Reticulibacter mediterranei gen. nov., sp. nov., within the new family Reticulibacteraceae fam. nov., and Ktedonospora formicarum gen. nov., sp. nov., Ktedonobacter robiniae sp. nov., Dictyobacter formicarum sp. nov. and Dictyobacter arantiisoli sp. nov., belonging to the class Ktedonobacteria.</title>
        <authorList>
            <person name="Yabe S."/>
            <person name="Zheng Y."/>
            <person name="Wang C.M."/>
            <person name="Sakai Y."/>
            <person name="Abe K."/>
            <person name="Yokota A."/>
            <person name="Donadio S."/>
            <person name="Cavaletti L."/>
            <person name="Monciardini P."/>
        </authorList>
    </citation>
    <scope>NUCLEOTIDE SEQUENCE [LARGE SCALE GENOMIC DNA]</scope>
    <source>
        <strain evidence="2 3">SOSP1-9</strain>
    </source>
</reference>
<dbReference type="EMBL" id="BNJJ01000007">
    <property type="protein sequence ID" value="GHO84708.1"/>
    <property type="molecule type" value="Genomic_DNA"/>
</dbReference>
<accession>A0ABQ3VH63</accession>
<evidence type="ECO:0000313" key="3">
    <source>
        <dbReference type="Proteomes" id="UP000635565"/>
    </source>
</evidence>
<dbReference type="InterPro" id="IPR036390">
    <property type="entry name" value="WH_DNA-bd_sf"/>
</dbReference>
<feature type="domain" description="HTH marR-type" evidence="1">
    <location>
        <begin position="8"/>
        <end position="141"/>
    </location>
</feature>
<protein>
    <submittedName>
        <fullName evidence="2">HTH-type transcriptional regulator YcgE</fullName>
    </submittedName>
</protein>
<gene>
    <name evidence="2" type="primary">ycgE_1</name>
    <name evidence="2" type="ORF">KSZ_27140</name>
</gene>
<proteinExistence type="predicted"/>
<dbReference type="Proteomes" id="UP000635565">
    <property type="component" value="Unassembled WGS sequence"/>
</dbReference>